<evidence type="ECO:0000313" key="7">
    <source>
        <dbReference type="EMBL" id="RAK21936.1"/>
    </source>
</evidence>
<keyword evidence="8" id="KW-1185">Reference proteome</keyword>
<protein>
    <submittedName>
        <fullName evidence="7">DNA-binding MarR family transcriptional regulator</fullName>
    </submittedName>
</protein>
<dbReference type="GO" id="GO:0003677">
    <property type="term" value="F:DNA binding"/>
    <property type="evidence" value="ECO:0007669"/>
    <property type="project" value="UniProtKB-KW"/>
</dbReference>
<proteinExistence type="predicted"/>
<dbReference type="PANTHER" id="PTHR33164:SF5">
    <property type="entry name" value="ORGANIC HYDROPEROXIDE RESISTANCE TRANSCRIPTIONAL REGULATOR"/>
    <property type="match status" value="1"/>
</dbReference>
<keyword evidence="3" id="KW-0805">Transcription regulation</keyword>
<evidence type="ECO:0000256" key="5">
    <source>
        <dbReference type="ARBA" id="ARBA00023163"/>
    </source>
</evidence>
<keyword evidence="2" id="KW-0963">Cytoplasm</keyword>
<dbReference type="InterPro" id="IPR039422">
    <property type="entry name" value="MarR/SlyA-like"/>
</dbReference>
<keyword evidence="5" id="KW-0804">Transcription</keyword>
<dbReference type="AlphaFoldDB" id="A0A327YNQ4"/>
<feature type="domain" description="HTH marR-type" evidence="6">
    <location>
        <begin position="6"/>
        <end position="140"/>
    </location>
</feature>
<keyword evidence="4 7" id="KW-0238">DNA-binding</keyword>
<sequence length="143" mass="15868">MTVTPPDMLCFALYSAQHAVQQAYADLLAPLGLTYPQYLVMMSLWGQDGRSVGALGKELGLSSNTLTPLLKRMQAQGLLDRARDPQDERRVLVRLTDAGQAMQDTAAWIPQRMADRMGLPMDDLVRLRGDILGVRDRLRARGS</sequence>
<comment type="caution">
    <text evidence="7">The sequence shown here is derived from an EMBL/GenBank/DDBJ whole genome shotgun (WGS) entry which is preliminary data.</text>
</comment>
<dbReference type="GO" id="GO:0006950">
    <property type="term" value="P:response to stress"/>
    <property type="evidence" value="ECO:0007669"/>
    <property type="project" value="TreeGrafter"/>
</dbReference>
<accession>A0A327YNQ4</accession>
<dbReference type="Proteomes" id="UP000249165">
    <property type="component" value="Unassembled WGS sequence"/>
</dbReference>
<comment type="subcellular location">
    <subcellularLocation>
        <location evidence="1">Cytoplasm</location>
    </subcellularLocation>
</comment>
<dbReference type="PROSITE" id="PS50995">
    <property type="entry name" value="HTH_MARR_2"/>
    <property type="match status" value="1"/>
</dbReference>
<dbReference type="CDD" id="cd00090">
    <property type="entry name" value="HTH_ARSR"/>
    <property type="match status" value="1"/>
</dbReference>
<gene>
    <name evidence="7" type="ORF">ATI53_100392</name>
</gene>
<dbReference type="SMART" id="SM00347">
    <property type="entry name" value="HTH_MARR"/>
    <property type="match status" value="1"/>
</dbReference>
<dbReference type="OrthoDB" id="9806864at2"/>
<dbReference type="Pfam" id="PF22381">
    <property type="entry name" value="Staph_reg_Sar_Rot"/>
    <property type="match status" value="1"/>
</dbReference>
<dbReference type="InterPro" id="IPR055166">
    <property type="entry name" value="Transc_reg_Sar_Rot_HTH"/>
</dbReference>
<dbReference type="Gene3D" id="1.10.10.10">
    <property type="entry name" value="Winged helix-like DNA-binding domain superfamily/Winged helix DNA-binding domain"/>
    <property type="match status" value="1"/>
</dbReference>
<dbReference type="PANTHER" id="PTHR33164">
    <property type="entry name" value="TRANSCRIPTIONAL REGULATOR, MARR FAMILY"/>
    <property type="match status" value="1"/>
</dbReference>
<name>A0A327YNQ4_9RHOB</name>
<evidence type="ECO:0000256" key="1">
    <source>
        <dbReference type="ARBA" id="ARBA00004496"/>
    </source>
</evidence>
<dbReference type="EMBL" id="QLMG01000003">
    <property type="protein sequence ID" value="RAK21936.1"/>
    <property type="molecule type" value="Genomic_DNA"/>
</dbReference>
<dbReference type="GO" id="GO:0003700">
    <property type="term" value="F:DNA-binding transcription factor activity"/>
    <property type="evidence" value="ECO:0007669"/>
    <property type="project" value="InterPro"/>
</dbReference>
<dbReference type="InterPro" id="IPR036388">
    <property type="entry name" value="WH-like_DNA-bd_sf"/>
</dbReference>
<evidence type="ECO:0000256" key="3">
    <source>
        <dbReference type="ARBA" id="ARBA00023015"/>
    </source>
</evidence>
<reference evidence="7 8" key="1">
    <citation type="submission" date="2018-06" db="EMBL/GenBank/DDBJ databases">
        <title>Genomic Encyclopedia of Archaeal and Bacterial Type Strains, Phase II (KMG-II): from individual species to whole genera.</title>
        <authorList>
            <person name="Goeker M."/>
        </authorList>
    </citation>
    <scope>NUCLEOTIDE SEQUENCE [LARGE SCALE GENOMIC DNA]</scope>
    <source>
        <strain evidence="7 8">DSM 22011</strain>
    </source>
</reference>
<dbReference type="RefSeq" id="WP_034453600.1">
    <property type="nucleotide sequence ID" value="NZ_LIGK01000001.1"/>
</dbReference>
<evidence type="ECO:0000313" key="8">
    <source>
        <dbReference type="Proteomes" id="UP000249165"/>
    </source>
</evidence>
<evidence type="ECO:0000256" key="2">
    <source>
        <dbReference type="ARBA" id="ARBA00022490"/>
    </source>
</evidence>
<organism evidence="7 8">
    <name type="scientific">Salipiger aestuarii</name>
    <dbReference type="NCBI Taxonomy" id="568098"/>
    <lineage>
        <taxon>Bacteria</taxon>
        <taxon>Pseudomonadati</taxon>
        <taxon>Pseudomonadota</taxon>
        <taxon>Alphaproteobacteria</taxon>
        <taxon>Rhodobacterales</taxon>
        <taxon>Roseobacteraceae</taxon>
        <taxon>Salipiger</taxon>
    </lineage>
</organism>
<evidence type="ECO:0000256" key="4">
    <source>
        <dbReference type="ARBA" id="ARBA00023125"/>
    </source>
</evidence>
<dbReference type="InterPro" id="IPR036390">
    <property type="entry name" value="WH_DNA-bd_sf"/>
</dbReference>
<dbReference type="InterPro" id="IPR000835">
    <property type="entry name" value="HTH_MarR-typ"/>
</dbReference>
<dbReference type="SUPFAM" id="SSF46785">
    <property type="entry name" value="Winged helix' DNA-binding domain"/>
    <property type="match status" value="1"/>
</dbReference>
<evidence type="ECO:0000259" key="6">
    <source>
        <dbReference type="PROSITE" id="PS50995"/>
    </source>
</evidence>
<dbReference type="GO" id="GO:0005737">
    <property type="term" value="C:cytoplasm"/>
    <property type="evidence" value="ECO:0007669"/>
    <property type="project" value="UniProtKB-SubCell"/>
</dbReference>
<dbReference type="InterPro" id="IPR011991">
    <property type="entry name" value="ArsR-like_HTH"/>
</dbReference>